<name>A0A0F9N587_9ZZZZ</name>
<dbReference type="InterPro" id="IPR023451">
    <property type="entry name" value="Thymidate_synth/dCMP_Mease_dom"/>
</dbReference>
<comment type="caution">
    <text evidence="5">The sequence shown here is derived from an EMBL/GenBank/DDBJ whole genome shotgun (WGS) entry which is preliminary data.</text>
</comment>
<keyword evidence="3" id="KW-0808">Transferase</keyword>
<gene>
    <name evidence="5" type="ORF">LCGC14_1009230</name>
</gene>
<organism evidence="5">
    <name type="scientific">marine sediment metagenome</name>
    <dbReference type="NCBI Taxonomy" id="412755"/>
    <lineage>
        <taxon>unclassified sequences</taxon>
        <taxon>metagenomes</taxon>
        <taxon>ecological metagenomes</taxon>
    </lineage>
</organism>
<keyword evidence="2" id="KW-0489">Methyltransferase</keyword>
<dbReference type="EMBL" id="LAZR01003953">
    <property type="protein sequence ID" value="KKN13154.1"/>
    <property type="molecule type" value="Genomic_DNA"/>
</dbReference>
<evidence type="ECO:0000256" key="1">
    <source>
        <dbReference type="ARBA" id="ARBA00011947"/>
    </source>
</evidence>
<dbReference type="GO" id="GO:0032259">
    <property type="term" value="P:methylation"/>
    <property type="evidence" value="ECO:0007669"/>
    <property type="project" value="UniProtKB-KW"/>
</dbReference>
<evidence type="ECO:0000259" key="4">
    <source>
        <dbReference type="Pfam" id="PF00303"/>
    </source>
</evidence>
<sequence length="312" mass="35662">MQTDTYIKSNHVATIMPDLYRLLLNSGQVAIPRGRVTLEVTDVKIVLTNIQNNIFTDPRRDLNYRFMVAEFIWIMMGRMGLEFLTRYNPKIREFSDDGQTLRGAYGPRVMDQLPHVLNTLAEDPASRQAVINLWQDSPTPSKDIPCTLSLQFLIRDGQLHLIITMRSSDAWLGIPYDIYNFSMIQNCVAGALRKNTRAPHTQETWEFFEDHPTLGTLTLNLGSSHLYIKDAGKVTHLLEQRNFPISTHVPSPQLPGLPPGYIFNPIIDSIVLPIISPLINKPEHMVWKLYERALYAKNKKECLEVLHEAQNA</sequence>
<dbReference type="PANTHER" id="PTHR11548">
    <property type="entry name" value="THYMIDYLATE SYNTHASE 1"/>
    <property type="match status" value="1"/>
</dbReference>
<reference evidence="5" key="1">
    <citation type="journal article" date="2015" name="Nature">
        <title>Complex archaea that bridge the gap between prokaryotes and eukaryotes.</title>
        <authorList>
            <person name="Spang A."/>
            <person name="Saw J.H."/>
            <person name="Jorgensen S.L."/>
            <person name="Zaremba-Niedzwiedzka K."/>
            <person name="Martijn J."/>
            <person name="Lind A.E."/>
            <person name="van Eijk R."/>
            <person name="Schleper C."/>
            <person name="Guy L."/>
            <person name="Ettema T.J."/>
        </authorList>
    </citation>
    <scope>NUCLEOTIDE SEQUENCE</scope>
</reference>
<dbReference type="Pfam" id="PF00303">
    <property type="entry name" value="Thymidylat_synt"/>
    <property type="match status" value="1"/>
</dbReference>
<protein>
    <recommendedName>
        <fullName evidence="1">thymidylate synthase</fullName>
        <ecNumber evidence="1">2.1.1.45</ecNumber>
    </recommendedName>
</protein>
<dbReference type="SUPFAM" id="SSF55831">
    <property type="entry name" value="Thymidylate synthase/dCMP hydroxymethylase"/>
    <property type="match status" value="1"/>
</dbReference>
<accession>A0A0F9N587</accession>
<dbReference type="PANTHER" id="PTHR11548:SF1">
    <property type="entry name" value="THYMIDYLATE SYNTHASE 1"/>
    <property type="match status" value="1"/>
</dbReference>
<proteinExistence type="predicted"/>
<feature type="domain" description="Thymidylate synthase/dCMP hydroxymethylase" evidence="4">
    <location>
        <begin position="37"/>
        <end position="192"/>
    </location>
</feature>
<dbReference type="InterPro" id="IPR045097">
    <property type="entry name" value="Thymidate_synth/dCMP_Mease"/>
</dbReference>
<evidence type="ECO:0000256" key="2">
    <source>
        <dbReference type="ARBA" id="ARBA00022603"/>
    </source>
</evidence>
<evidence type="ECO:0000313" key="5">
    <source>
        <dbReference type="EMBL" id="KKN13154.1"/>
    </source>
</evidence>
<dbReference type="GO" id="GO:0006231">
    <property type="term" value="P:dTMP biosynthetic process"/>
    <property type="evidence" value="ECO:0007669"/>
    <property type="project" value="InterPro"/>
</dbReference>
<dbReference type="InterPro" id="IPR000398">
    <property type="entry name" value="Thymidylate_synthase"/>
</dbReference>
<dbReference type="InterPro" id="IPR036926">
    <property type="entry name" value="Thymidate_synth/dCMP_Mease_sf"/>
</dbReference>
<dbReference type="Gene3D" id="3.30.572.10">
    <property type="entry name" value="Thymidylate synthase/dCMP hydroxymethylase domain"/>
    <property type="match status" value="1"/>
</dbReference>
<dbReference type="GO" id="GO:0004799">
    <property type="term" value="F:thymidylate synthase activity"/>
    <property type="evidence" value="ECO:0007669"/>
    <property type="project" value="UniProtKB-EC"/>
</dbReference>
<dbReference type="GO" id="GO:0005829">
    <property type="term" value="C:cytosol"/>
    <property type="evidence" value="ECO:0007669"/>
    <property type="project" value="TreeGrafter"/>
</dbReference>
<dbReference type="PRINTS" id="PR00108">
    <property type="entry name" value="THYMDSNTHASE"/>
</dbReference>
<dbReference type="EC" id="2.1.1.45" evidence="1"/>
<evidence type="ECO:0000256" key="3">
    <source>
        <dbReference type="ARBA" id="ARBA00022679"/>
    </source>
</evidence>
<dbReference type="AlphaFoldDB" id="A0A0F9N587"/>